<dbReference type="SUPFAM" id="SSF55424">
    <property type="entry name" value="FAD/NAD-linked reductases, dimerisation (C-terminal) domain"/>
    <property type="match status" value="1"/>
</dbReference>
<keyword evidence="2" id="KW-0274">FAD</keyword>
<evidence type="ECO:0008006" key="8">
    <source>
        <dbReference type="Google" id="ProtNLM"/>
    </source>
</evidence>
<sequence length="531" mass="58210">MLLLATLLLWFFTNNAQALQYDLVIVGGGAAGLFAAGAASSFNKKIAIVDLRPELGGDCTNAACVPSKALRSIVRTSQSAPEHVRFAVEAVRAREQPQQMLESNPNLDLHFVHSCCFADSHTMELSFRNATRCFIKSRHFLLTVGADPVIPFEFQKQAQQAGLPLWTYRSILRPEETEFWDCVESGSLRRLLIVGGGPTACELGQSLGRLLAHNTTLELVAPALLPDEAPSLQEAAQKLLERAGVSCKLNVKMDKIWEDRSIQLSDGSYLAPVDGILFCVGRSPSLKSLHLHRAGVQWNENGVRIRPSTLQSISASHIFAAGDCADLMDKRSRSSAHAAWTGFHAVRNMYVPWWLRIGSSSQHKVVPRVIYTDPEMARVGLTRKECQEQYPDFQSVLVKEEGSDRADMERRERDTEVTFLELRASRSGRILGGTACGPAAAELANSIGVAITNRLSVRDLAKSIHSYPSHGYLLYRVALSMALSDTRGFLESCGPVGKILAGLIGAISVSVRMLRSFFAAHVVRGRTRGNV</sequence>
<dbReference type="InterPro" id="IPR016156">
    <property type="entry name" value="FAD/NAD-linked_Rdtase_dimer_sf"/>
</dbReference>
<evidence type="ECO:0000313" key="6">
    <source>
        <dbReference type="EMBL" id="GAX25758.1"/>
    </source>
</evidence>
<dbReference type="Gene3D" id="3.30.390.30">
    <property type="match status" value="1"/>
</dbReference>
<evidence type="ECO:0000256" key="1">
    <source>
        <dbReference type="ARBA" id="ARBA00022630"/>
    </source>
</evidence>
<dbReference type="PANTHER" id="PTHR43014:SF2">
    <property type="entry name" value="MERCURIC REDUCTASE"/>
    <property type="match status" value="1"/>
</dbReference>
<dbReference type="GO" id="GO:0050660">
    <property type="term" value="F:flavin adenine dinucleotide binding"/>
    <property type="evidence" value="ECO:0007669"/>
    <property type="project" value="TreeGrafter"/>
</dbReference>
<evidence type="ECO:0000256" key="3">
    <source>
        <dbReference type="SAM" id="SignalP"/>
    </source>
</evidence>
<dbReference type="InterPro" id="IPR004099">
    <property type="entry name" value="Pyr_nucl-diS_OxRdtase_dimer"/>
</dbReference>
<accession>A0A1Z5KII7</accession>
<feature type="signal peptide" evidence="3">
    <location>
        <begin position="1"/>
        <end position="18"/>
    </location>
</feature>
<comment type="caution">
    <text evidence="6">The sequence shown here is derived from an EMBL/GenBank/DDBJ whole genome shotgun (WGS) entry which is preliminary data.</text>
</comment>
<dbReference type="Pfam" id="PF07992">
    <property type="entry name" value="Pyr_redox_2"/>
    <property type="match status" value="1"/>
</dbReference>
<dbReference type="OrthoDB" id="361797at2759"/>
<dbReference type="InParanoid" id="A0A1Z5KII7"/>
<dbReference type="Pfam" id="PF02852">
    <property type="entry name" value="Pyr_redox_dim"/>
    <property type="match status" value="1"/>
</dbReference>
<gene>
    <name evidence="6" type="ORF">FisN_8Hh342</name>
</gene>
<organism evidence="6 7">
    <name type="scientific">Fistulifera solaris</name>
    <name type="common">Oleaginous diatom</name>
    <dbReference type="NCBI Taxonomy" id="1519565"/>
    <lineage>
        <taxon>Eukaryota</taxon>
        <taxon>Sar</taxon>
        <taxon>Stramenopiles</taxon>
        <taxon>Ochrophyta</taxon>
        <taxon>Bacillariophyta</taxon>
        <taxon>Bacillariophyceae</taxon>
        <taxon>Bacillariophycidae</taxon>
        <taxon>Naviculales</taxon>
        <taxon>Naviculaceae</taxon>
        <taxon>Fistulifera</taxon>
    </lineage>
</organism>
<dbReference type="AlphaFoldDB" id="A0A1Z5KII7"/>
<reference evidence="6 7" key="1">
    <citation type="journal article" date="2015" name="Plant Cell">
        <title>Oil accumulation by the oleaginous diatom Fistulifera solaris as revealed by the genome and transcriptome.</title>
        <authorList>
            <person name="Tanaka T."/>
            <person name="Maeda Y."/>
            <person name="Veluchamy A."/>
            <person name="Tanaka M."/>
            <person name="Abida H."/>
            <person name="Marechal E."/>
            <person name="Bowler C."/>
            <person name="Muto M."/>
            <person name="Sunaga Y."/>
            <person name="Tanaka M."/>
            <person name="Yoshino T."/>
            <person name="Taniguchi T."/>
            <person name="Fukuda Y."/>
            <person name="Nemoto M."/>
            <person name="Matsumoto M."/>
            <person name="Wong P.S."/>
            <person name="Aburatani S."/>
            <person name="Fujibuchi W."/>
        </authorList>
    </citation>
    <scope>NUCLEOTIDE SEQUENCE [LARGE SCALE GENOMIC DNA]</scope>
    <source>
        <strain evidence="6 7">JPCC DA0580</strain>
    </source>
</reference>
<evidence type="ECO:0000313" key="7">
    <source>
        <dbReference type="Proteomes" id="UP000198406"/>
    </source>
</evidence>
<dbReference type="InterPro" id="IPR023753">
    <property type="entry name" value="FAD/NAD-binding_dom"/>
</dbReference>
<keyword evidence="1" id="KW-0285">Flavoprotein</keyword>
<feature type="chain" id="PRO_5013392040" description="Mercuric reductase" evidence="3">
    <location>
        <begin position="19"/>
        <end position="531"/>
    </location>
</feature>
<keyword evidence="7" id="KW-1185">Reference proteome</keyword>
<dbReference type="EMBL" id="BDSP01000231">
    <property type="protein sequence ID" value="GAX25758.1"/>
    <property type="molecule type" value="Genomic_DNA"/>
</dbReference>
<dbReference type="PANTHER" id="PTHR43014">
    <property type="entry name" value="MERCURIC REDUCTASE"/>
    <property type="match status" value="1"/>
</dbReference>
<feature type="domain" description="FAD/NAD(P)-binding" evidence="5">
    <location>
        <begin position="21"/>
        <end position="340"/>
    </location>
</feature>
<evidence type="ECO:0000259" key="4">
    <source>
        <dbReference type="Pfam" id="PF02852"/>
    </source>
</evidence>
<dbReference type="Proteomes" id="UP000198406">
    <property type="component" value="Unassembled WGS sequence"/>
</dbReference>
<dbReference type="PRINTS" id="PR00368">
    <property type="entry name" value="FADPNR"/>
</dbReference>
<name>A0A1Z5KII7_FISSO</name>
<keyword evidence="3" id="KW-0732">Signal</keyword>
<dbReference type="InterPro" id="IPR036188">
    <property type="entry name" value="FAD/NAD-bd_sf"/>
</dbReference>
<evidence type="ECO:0000259" key="5">
    <source>
        <dbReference type="Pfam" id="PF07992"/>
    </source>
</evidence>
<dbReference type="Gene3D" id="3.50.50.60">
    <property type="entry name" value="FAD/NAD(P)-binding domain"/>
    <property type="match status" value="2"/>
</dbReference>
<evidence type="ECO:0000256" key="2">
    <source>
        <dbReference type="ARBA" id="ARBA00022827"/>
    </source>
</evidence>
<dbReference type="GO" id="GO:0003955">
    <property type="term" value="F:NAD(P)H dehydrogenase (quinone) activity"/>
    <property type="evidence" value="ECO:0007669"/>
    <property type="project" value="TreeGrafter"/>
</dbReference>
<feature type="domain" description="Pyridine nucleotide-disulphide oxidoreductase dimerisation" evidence="4">
    <location>
        <begin position="366"/>
        <end position="470"/>
    </location>
</feature>
<dbReference type="PRINTS" id="PR00411">
    <property type="entry name" value="PNDRDTASEI"/>
</dbReference>
<dbReference type="SUPFAM" id="SSF51905">
    <property type="entry name" value="FAD/NAD(P)-binding domain"/>
    <property type="match status" value="1"/>
</dbReference>
<proteinExistence type="predicted"/>
<protein>
    <recommendedName>
        <fullName evidence="8">Mercuric reductase</fullName>
    </recommendedName>
</protein>